<keyword evidence="3" id="KW-0175">Coiled coil</keyword>
<dbReference type="GO" id="GO:0005730">
    <property type="term" value="C:nucleolus"/>
    <property type="evidence" value="ECO:0007669"/>
    <property type="project" value="UniProtKB-SubCell"/>
</dbReference>
<evidence type="ECO:0000256" key="6">
    <source>
        <dbReference type="SAM" id="MobiDB-lite"/>
    </source>
</evidence>
<dbReference type="GO" id="GO:0050793">
    <property type="term" value="P:regulation of developmental process"/>
    <property type="evidence" value="ECO:0007669"/>
    <property type="project" value="UniProtKB-ARBA"/>
</dbReference>
<evidence type="ECO:0000256" key="5">
    <source>
        <dbReference type="ARBA" id="ARBA00023242"/>
    </source>
</evidence>
<keyword evidence="4" id="KW-0342">GTP-binding</keyword>
<keyword evidence="5" id="KW-0539">Nucleus</keyword>
<dbReference type="Gene3D" id="3.40.50.300">
    <property type="entry name" value="P-loop containing nucleotide triphosphate hydrolases"/>
    <property type="match status" value="1"/>
</dbReference>
<dbReference type="SUPFAM" id="SSF52540">
    <property type="entry name" value="P-loop containing nucleoside triphosphate hydrolases"/>
    <property type="match status" value="1"/>
</dbReference>
<dbReference type="EMBL" id="JAEHOE010000067">
    <property type="protein sequence ID" value="KAG2489951.1"/>
    <property type="molecule type" value="Genomic_DNA"/>
</dbReference>
<dbReference type="FunFam" id="1.10.1580.10:FF:000002">
    <property type="entry name" value="Guanine nucleotide-binding protein-like 3 (nucleolar)-like"/>
    <property type="match status" value="1"/>
</dbReference>
<protein>
    <recommendedName>
        <fullName evidence="7">CP-type G domain-containing protein</fullName>
    </recommendedName>
</protein>
<dbReference type="GO" id="GO:0051239">
    <property type="term" value="P:regulation of multicellular organismal process"/>
    <property type="evidence" value="ECO:0007669"/>
    <property type="project" value="UniProtKB-ARBA"/>
</dbReference>
<dbReference type="InterPro" id="IPR030378">
    <property type="entry name" value="G_CP_dom"/>
</dbReference>
<evidence type="ECO:0000256" key="4">
    <source>
        <dbReference type="ARBA" id="ARBA00023134"/>
    </source>
</evidence>
<feature type="compositionally biased region" description="Acidic residues" evidence="6">
    <location>
        <begin position="670"/>
        <end position="692"/>
    </location>
</feature>
<dbReference type="InterPro" id="IPR023179">
    <property type="entry name" value="GTP-bd_ortho_bundle_sf"/>
</dbReference>
<keyword evidence="2" id="KW-0547">Nucleotide-binding</keyword>
<evidence type="ECO:0000259" key="7">
    <source>
        <dbReference type="PROSITE" id="PS51721"/>
    </source>
</evidence>
<dbReference type="PANTHER" id="PTHR11089">
    <property type="entry name" value="GTP-BINDING PROTEIN-RELATED"/>
    <property type="match status" value="1"/>
</dbReference>
<evidence type="ECO:0000313" key="9">
    <source>
        <dbReference type="Proteomes" id="UP000612055"/>
    </source>
</evidence>
<accession>A0A835XX25</accession>
<sequence>MPKKSTKSKSKRMTLKQKYKILRKVKEHHRKVRKEERKASKSGKKKKAVKDPGLPSQWPYKEELVKEFAFLRAKALADEKRKKDERKLSRQAADAAAMDADGEPGQLMALAKLQAQAAGKLADFDSRKRARLTEEFTSDADNSRKAFYKEFKRVVEASDVIIQVLDARDPLACRCPDVERYIRSTNPNKKIILLLNKMDLVPREVGERWLKYFREELPTVAFKCSTQQQGSGLGQRRMPGAGKGGLKGGPAAGGGGAGADLGAGGVCLGADTLLQLLKNYTRNAGIKTSITVGVVGLPNVGKSSLINSLKRQRVAQVGNTPGVTKSVQEVVLDKHIKLLDSPGVVFANAENDAAAALRNAIKVEKLSDPIAPVAEILKRVPPKTLMMLYKIQTFSTTEEFLHLIALARGKLRRGGTPDAPAAAKIVLQDWNDGRIPYFTSPPERPKTGLEDAQVVASYSAEFNADEVFANEKSAVIAHLPSMDDDAPSPCPPYPLLPPLPLAVIAHLPSMDDDAPGGGGVGFFEAPTAGATGTTLEALAAMEEDEEEEAGPTGMEDDEDDMLVAAAAALKRREAAKAAGAAGGAQNTALYNEEGQYNPHAARAERKKAKKARLSGEDVAPGPPGSKAKAGSGSGSKHAYDGSDSDEDGDFDFDKMNEEEGLGAAGSGSGSEEEGSGSEGGEGEEGSSEGMDD</sequence>
<dbReference type="Gene3D" id="1.10.1580.10">
    <property type="match status" value="1"/>
</dbReference>
<dbReference type="InterPro" id="IPR027417">
    <property type="entry name" value="P-loop_NTPase"/>
</dbReference>
<dbReference type="InterPro" id="IPR050755">
    <property type="entry name" value="TRAFAC_YlqF/YawG_RiboMat"/>
</dbReference>
<proteinExistence type="predicted"/>
<dbReference type="Pfam" id="PF01926">
    <property type="entry name" value="MMR_HSR1"/>
    <property type="match status" value="1"/>
</dbReference>
<organism evidence="8 9">
    <name type="scientific">Edaphochlamys debaryana</name>
    <dbReference type="NCBI Taxonomy" id="47281"/>
    <lineage>
        <taxon>Eukaryota</taxon>
        <taxon>Viridiplantae</taxon>
        <taxon>Chlorophyta</taxon>
        <taxon>core chlorophytes</taxon>
        <taxon>Chlorophyceae</taxon>
        <taxon>CS clade</taxon>
        <taxon>Chlamydomonadales</taxon>
        <taxon>Chlamydomonadales incertae sedis</taxon>
        <taxon>Edaphochlamys</taxon>
    </lineage>
</organism>
<feature type="compositionally biased region" description="Low complexity" evidence="6">
    <location>
        <begin position="624"/>
        <end position="636"/>
    </location>
</feature>
<gene>
    <name evidence="8" type="ORF">HYH03_011581</name>
</gene>
<comment type="subcellular location">
    <subcellularLocation>
        <location evidence="1">Nucleus</location>
        <location evidence="1">Nucleolus</location>
    </subcellularLocation>
</comment>
<dbReference type="AlphaFoldDB" id="A0A835XX25"/>
<dbReference type="GO" id="GO:0005525">
    <property type="term" value="F:GTP binding"/>
    <property type="evidence" value="ECO:0007669"/>
    <property type="project" value="UniProtKB-KW"/>
</dbReference>
<evidence type="ECO:0000256" key="1">
    <source>
        <dbReference type="ARBA" id="ARBA00004604"/>
    </source>
</evidence>
<evidence type="ECO:0000256" key="2">
    <source>
        <dbReference type="ARBA" id="ARBA00022741"/>
    </source>
</evidence>
<name>A0A835XX25_9CHLO</name>
<dbReference type="PANTHER" id="PTHR11089:SF30">
    <property type="entry name" value="GUANINE NUCLEOTIDE-BINDING PROTEIN-LIKE 3 HOMOLOG"/>
    <property type="match status" value="1"/>
</dbReference>
<feature type="compositionally biased region" description="Basic residues" evidence="6">
    <location>
        <begin position="1"/>
        <end position="32"/>
    </location>
</feature>
<feature type="domain" description="CP-type G" evidence="7">
    <location>
        <begin position="148"/>
        <end position="347"/>
    </location>
</feature>
<dbReference type="PRINTS" id="PR00326">
    <property type="entry name" value="GTP1OBG"/>
</dbReference>
<keyword evidence="9" id="KW-1185">Reference proteome</keyword>
<dbReference type="Pfam" id="PF08701">
    <property type="entry name" value="GN3L_Grn1"/>
    <property type="match status" value="1"/>
</dbReference>
<dbReference type="InterPro" id="IPR014813">
    <property type="entry name" value="Gnl3_N_dom"/>
</dbReference>
<evidence type="ECO:0000313" key="8">
    <source>
        <dbReference type="EMBL" id="KAG2489951.1"/>
    </source>
</evidence>
<feature type="region of interest" description="Disordered" evidence="6">
    <location>
        <begin position="599"/>
        <end position="692"/>
    </location>
</feature>
<dbReference type="FunFam" id="3.40.50.300:FF:000571">
    <property type="entry name" value="Guanine nucleotide-binding protein-like NSN1"/>
    <property type="match status" value="1"/>
</dbReference>
<dbReference type="OrthoDB" id="444945at2759"/>
<dbReference type="Proteomes" id="UP000612055">
    <property type="component" value="Unassembled WGS sequence"/>
</dbReference>
<feature type="region of interest" description="Disordered" evidence="6">
    <location>
        <begin position="1"/>
        <end position="57"/>
    </location>
</feature>
<feature type="region of interest" description="Disordered" evidence="6">
    <location>
        <begin position="228"/>
        <end position="249"/>
    </location>
</feature>
<evidence type="ECO:0000256" key="3">
    <source>
        <dbReference type="ARBA" id="ARBA00023054"/>
    </source>
</evidence>
<dbReference type="PROSITE" id="PS51721">
    <property type="entry name" value="G_CP"/>
    <property type="match status" value="1"/>
</dbReference>
<reference evidence="8" key="1">
    <citation type="journal article" date="2020" name="bioRxiv">
        <title>Comparative genomics of Chlamydomonas.</title>
        <authorList>
            <person name="Craig R.J."/>
            <person name="Hasan A.R."/>
            <person name="Ness R.W."/>
            <person name="Keightley P.D."/>
        </authorList>
    </citation>
    <scope>NUCLEOTIDE SEQUENCE</scope>
    <source>
        <strain evidence="8">CCAP 11/70</strain>
    </source>
</reference>
<comment type="caution">
    <text evidence="8">The sequence shown here is derived from an EMBL/GenBank/DDBJ whole genome shotgun (WGS) entry which is preliminary data.</text>
</comment>
<dbReference type="CDD" id="cd04178">
    <property type="entry name" value="Nucleostemin_like"/>
    <property type="match status" value="1"/>
</dbReference>
<dbReference type="InterPro" id="IPR006073">
    <property type="entry name" value="GTP-bd"/>
</dbReference>